<accession>A0A5A7Q5M5</accession>
<dbReference type="Pfam" id="PF08246">
    <property type="entry name" value="Inhibitor_I29"/>
    <property type="match status" value="1"/>
</dbReference>
<dbReference type="SUPFAM" id="SSF54001">
    <property type="entry name" value="Cysteine proteinases"/>
    <property type="match status" value="1"/>
</dbReference>
<keyword evidence="11" id="KW-0732">Signal</keyword>
<dbReference type="InterPro" id="IPR013128">
    <property type="entry name" value="Peptidase_C1A"/>
</dbReference>
<dbReference type="GO" id="GO:0004197">
    <property type="term" value="F:cysteine-type endopeptidase activity"/>
    <property type="evidence" value="ECO:0007669"/>
    <property type="project" value="UniProtKB-EC"/>
</dbReference>
<feature type="signal peptide" evidence="11">
    <location>
        <begin position="1"/>
        <end position="20"/>
    </location>
</feature>
<evidence type="ECO:0000259" key="12">
    <source>
        <dbReference type="SMART" id="SM00277"/>
    </source>
</evidence>
<name>A0A5A7Q5M5_STRAF</name>
<dbReference type="SMART" id="SM00645">
    <property type="entry name" value="Pept_C1"/>
    <property type="match status" value="1"/>
</dbReference>
<dbReference type="PRINTS" id="PR00705">
    <property type="entry name" value="PAPAIN"/>
</dbReference>
<dbReference type="InterPro" id="IPR000169">
    <property type="entry name" value="Pept_cys_AS"/>
</dbReference>
<dbReference type="InterPro" id="IPR025661">
    <property type="entry name" value="Pept_asp_AS"/>
</dbReference>
<evidence type="ECO:0000256" key="5">
    <source>
        <dbReference type="ARBA" id="ARBA00023157"/>
    </source>
</evidence>
<dbReference type="Proteomes" id="UP000325081">
    <property type="component" value="Unassembled WGS sequence"/>
</dbReference>
<dbReference type="PANTHER" id="PTHR12411">
    <property type="entry name" value="CYSTEINE PROTEASE FAMILY C1-RELATED"/>
    <property type="match status" value="1"/>
</dbReference>
<dbReference type="InterPro" id="IPR025660">
    <property type="entry name" value="Pept_his_AS"/>
</dbReference>
<dbReference type="PROSITE" id="PS00640">
    <property type="entry name" value="THIOL_PROTEASE_ASN"/>
    <property type="match status" value="1"/>
</dbReference>
<comment type="catalytic activity">
    <reaction evidence="7">
        <text>Specificity close to that of papain.</text>
        <dbReference type="EC" id="3.4.22.14"/>
    </reaction>
</comment>
<keyword evidence="6" id="KW-0325">Glycoprotein</keyword>
<evidence type="ECO:0000256" key="8">
    <source>
        <dbReference type="ARBA" id="ARBA00058326"/>
    </source>
</evidence>
<dbReference type="PROSITE" id="PS00639">
    <property type="entry name" value="THIOL_PROTEASE_HIS"/>
    <property type="match status" value="1"/>
</dbReference>
<dbReference type="InterPro" id="IPR039417">
    <property type="entry name" value="Peptidase_C1A_papain-like"/>
</dbReference>
<feature type="chain" id="PRO_5022839503" description="Actinidain" evidence="11">
    <location>
        <begin position="21"/>
        <end position="464"/>
    </location>
</feature>
<feature type="domain" description="Granulins" evidence="12">
    <location>
        <begin position="374"/>
        <end position="431"/>
    </location>
</feature>
<keyword evidence="16" id="KW-1185">Reference proteome</keyword>
<evidence type="ECO:0000313" key="16">
    <source>
        <dbReference type="Proteomes" id="UP000325081"/>
    </source>
</evidence>
<dbReference type="InterPro" id="IPR000118">
    <property type="entry name" value="Granulin"/>
</dbReference>
<evidence type="ECO:0000256" key="7">
    <source>
        <dbReference type="ARBA" id="ARBA00050389"/>
    </source>
</evidence>
<evidence type="ECO:0000256" key="11">
    <source>
        <dbReference type="SAM" id="SignalP"/>
    </source>
</evidence>
<proteinExistence type="inferred from homology"/>
<protein>
    <recommendedName>
        <fullName evidence="10">Actinidain</fullName>
        <ecNumber evidence="9">3.4.22.14</ecNumber>
    </recommendedName>
</protein>
<dbReference type="EC" id="3.4.22.14" evidence="9"/>
<evidence type="ECO:0000259" key="14">
    <source>
        <dbReference type="SMART" id="SM00848"/>
    </source>
</evidence>
<comment type="function">
    <text evidence="8">Cysteine protease responsible for the cleavage of kiwellin into kissper and KiTH.</text>
</comment>
<dbReference type="SMART" id="SM00277">
    <property type="entry name" value="GRAN"/>
    <property type="match status" value="1"/>
</dbReference>
<dbReference type="SMART" id="SM00848">
    <property type="entry name" value="Inhibitor_I29"/>
    <property type="match status" value="1"/>
</dbReference>
<reference evidence="16" key="1">
    <citation type="journal article" date="2019" name="Curr. Biol.">
        <title>Genome Sequence of Striga asiatica Provides Insight into the Evolution of Plant Parasitism.</title>
        <authorList>
            <person name="Yoshida S."/>
            <person name="Kim S."/>
            <person name="Wafula E.K."/>
            <person name="Tanskanen J."/>
            <person name="Kim Y.M."/>
            <person name="Honaas L."/>
            <person name="Yang Z."/>
            <person name="Spallek T."/>
            <person name="Conn C.E."/>
            <person name="Ichihashi Y."/>
            <person name="Cheong K."/>
            <person name="Cui S."/>
            <person name="Der J.P."/>
            <person name="Gundlach H."/>
            <person name="Jiao Y."/>
            <person name="Hori C."/>
            <person name="Ishida J.K."/>
            <person name="Kasahara H."/>
            <person name="Kiba T."/>
            <person name="Kim M.S."/>
            <person name="Koo N."/>
            <person name="Laohavisit A."/>
            <person name="Lee Y.H."/>
            <person name="Lumba S."/>
            <person name="McCourt P."/>
            <person name="Mortimer J.C."/>
            <person name="Mutuku J.M."/>
            <person name="Nomura T."/>
            <person name="Sasaki-Sekimoto Y."/>
            <person name="Seto Y."/>
            <person name="Wang Y."/>
            <person name="Wakatake T."/>
            <person name="Sakakibara H."/>
            <person name="Demura T."/>
            <person name="Yamaguchi S."/>
            <person name="Yoneyama K."/>
            <person name="Manabe R.I."/>
            <person name="Nelson D.C."/>
            <person name="Schulman A.H."/>
            <person name="Timko M.P."/>
            <person name="dePamphilis C.W."/>
            <person name="Choi D."/>
            <person name="Shirasu K."/>
        </authorList>
    </citation>
    <scope>NUCLEOTIDE SEQUENCE [LARGE SCALE GENOMIC DNA]</scope>
    <source>
        <strain evidence="16">cv. UVA1</strain>
    </source>
</reference>
<dbReference type="Gene3D" id="3.90.70.10">
    <property type="entry name" value="Cysteine proteinases"/>
    <property type="match status" value="1"/>
</dbReference>
<dbReference type="EMBL" id="BKCP01005849">
    <property type="protein sequence ID" value="GER40192.1"/>
    <property type="molecule type" value="Genomic_DNA"/>
</dbReference>
<dbReference type="GO" id="GO:0006508">
    <property type="term" value="P:proteolysis"/>
    <property type="evidence" value="ECO:0007669"/>
    <property type="project" value="UniProtKB-KW"/>
</dbReference>
<comment type="similarity">
    <text evidence="1">Belongs to the peptidase C1 family.</text>
</comment>
<dbReference type="FunFam" id="2.10.25.160:FF:000002">
    <property type="entry name" value="Cysteine protease 1"/>
    <property type="match status" value="1"/>
</dbReference>
<gene>
    <name evidence="15" type="ORF">STAS_16851</name>
</gene>
<evidence type="ECO:0000256" key="6">
    <source>
        <dbReference type="ARBA" id="ARBA00023180"/>
    </source>
</evidence>
<evidence type="ECO:0000256" key="3">
    <source>
        <dbReference type="ARBA" id="ARBA00022801"/>
    </source>
</evidence>
<keyword evidence="3" id="KW-0378">Hydrolase</keyword>
<dbReference type="InterPro" id="IPR037277">
    <property type="entry name" value="Granulin_sf"/>
</dbReference>
<dbReference type="InterPro" id="IPR013201">
    <property type="entry name" value="Prot_inhib_I29"/>
</dbReference>
<dbReference type="CDD" id="cd02248">
    <property type="entry name" value="Peptidase_C1A"/>
    <property type="match status" value="1"/>
</dbReference>
<dbReference type="Pfam" id="PF00112">
    <property type="entry name" value="Peptidase_C1"/>
    <property type="match status" value="1"/>
</dbReference>
<dbReference type="InterPro" id="IPR000668">
    <property type="entry name" value="Peptidase_C1A_C"/>
</dbReference>
<evidence type="ECO:0000256" key="1">
    <source>
        <dbReference type="ARBA" id="ARBA00008455"/>
    </source>
</evidence>
<dbReference type="SMR" id="A0A5A7Q5M5"/>
<evidence type="ECO:0000313" key="15">
    <source>
        <dbReference type="EMBL" id="GER40192.1"/>
    </source>
</evidence>
<evidence type="ECO:0000256" key="4">
    <source>
        <dbReference type="ARBA" id="ARBA00022807"/>
    </source>
</evidence>
<keyword evidence="2 15" id="KW-0645">Protease</keyword>
<dbReference type="Pfam" id="PF00396">
    <property type="entry name" value="Granulin"/>
    <property type="match status" value="1"/>
</dbReference>
<dbReference type="Gene3D" id="2.10.25.160">
    <property type="entry name" value="Granulin"/>
    <property type="match status" value="1"/>
</dbReference>
<comment type="caution">
    <text evidence="15">The sequence shown here is derived from an EMBL/GenBank/DDBJ whole genome shotgun (WGS) entry which is preliminary data.</text>
</comment>
<dbReference type="FunFam" id="3.90.70.10:FF:000068">
    <property type="entry name" value="Cysteine protease 1"/>
    <property type="match status" value="1"/>
</dbReference>
<evidence type="ECO:0000256" key="2">
    <source>
        <dbReference type="ARBA" id="ARBA00022670"/>
    </source>
</evidence>
<dbReference type="InterPro" id="IPR038765">
    <property type="entry name" value="Papain-like_cys_pep_sf"/>
</dbReference>
<dbReference type="OrthoDB" id="10253408at2759"/>
<evidence type="ECO:0000256" key="10">
    <source>
        <dbReference type="ARBA" id="ARBA00068904"/>
    </source>
</evidence>
<dbReference type="AlphaFoldDB" id="A0A5A7Q5M5"/>
<keyword evidence="5" id="KW-1015">Disulfide bond</keyword>
<evidence type="ECO:0000256" key="9">
    <source>
        <dbReference type="ARBA" id="ARBA00066502"/>
    </source>
</evidence>
<sequence>MDSKTKYLLLFSLCIASSWAADMSIISYDREHHGGPGPRPEDEVMSMFEAWLVKHGRSYNALGEKEKRFEIFKDNLRYIDEQNSAADRSHRLGLNRFADLTNEEYRKTFLGVRPDGKRRLAGAKSDRYEPKVGDSLPDSVDWREKGAVVGVKDQGSCGSCWAFSTIAAVEGINQIVTGDLISLSEQELVDCDTSYNEGCNGGLMDYAFEFIIKNGGIDSEEDYPYKARDGRCDVNRKNAKVVTIDSYEDVPTYNEKALQKAVANQPVAVAIEAGGRDFQLYESGIFTGRCGVQLDHGVAAVGYGTENGKDYWIVRNSWGSSWGEKGYIRMERNVGAKSGLCGIAVEASYPTKTAENPPNPGPSPPSPVAPPSVCDEYYSCPESTTCCCVYEYGKYCFAWGCCPLEGATCCEDHYSCCPHEYPVCNINAGTCSISEGNPLGVKAMKHILAKPIASLGKDGKRSSA</sequence>
<feature type="domain" description="Cathepsin propeptide inhibitor" evidence="14">
    <location>
        <begin position="48"/>
        <end position="105"/>
    </location>
</feature>
<keyword evidence="4" id="KW-0788">Thiol protease</keyword>
<feature type="domain" description="Peptidase C1A papain C-terminal" evidence="13">
    <location>
        <begin position="136"/>
        <end position="351"/>
    </location>
</feature>
<organism evidence="15 16">
    <name type="scientific">Striga asiatica</name>
    <name type="common">Asiatic witchweed</name>
    <name type="synonym">Buchnera asiatica</name>
    <dbReference type="NCBI Taxonomy" id="4170"/>
    <lineage>
        <taxon>Eukaryota</taxon>
        <taxon>Viridiplantae</taxon>
        <taxon>Streptophyta</taxon>
        <taxon>Embryophyta</taxon>
        <taxon>Tracheophyta</taxon>
        <taxon>Spermatophyta</taxon>
        <taxon>Magnoliopsida</taxon>
        <taxon>eudicotyledons</taxon>
        <taxon>Gunneridae</taxon>
        <taxon>Pentapetalae</taxon>
        <taxon>asterids</taxon>
        <taxon>lamiids</taxon>
        <taxon>Lamiales</taxon>
        <taxon>Orobanchaceae</taxon>
        <taxon>Buchnereae</taxon>
        <taxon>Striga</taxon>
    </lineage>
</organism>
<dbReference type="PROSITE" id="PS00139">
    <property type="entry name" value="THIOL_PROTEASE_CYS"/>
    <property type="match status" value="1"/>
</dbReference>
<evidence type="ECO:0000259" key="13">
    <source>
        <dbReference type="SMART" id="SM00645"/>
    </source>
</evidence>
<dbReference type="SUPFAM" id="SSF57277">
    <property type="entry name" value="Granulin repeat"/>
    <property type="match status" value="1"/>
</dbReference>